<keyword evidence="7" id="KW-0833">Ubl conjugation pathway</keyword>
<evidence type="ECO:0000256" key="5">
    <source>
        <dbReference type="ARBA" id="ARBA00022737"/>
    </source>
</evidence>
<evidence type="ECO:0000259" key="10">
    <source>
        <dbReference type="PROSITE" id="PS51873"/>
    </source>
</evidence>
<dbReference type="SUPFAM" id="SSF57850">
    <property type="entry name" value="RING/U-box"/>
    <property type="match status" value="2"/>
</dbReference>
<keyword evidence="3" id="KW-0808">Transferase</keyword>
<dbReference type="VEuPathDB" id="FungiDB:Bcin05g02370"/>
<sequence>MPDSFLQPTSPQAANWTNNTQTDSNEDPSQVQCSLCQESQDIQLNFAFPCGCVYCSTCLRGRFTRAIEDESMFPVSCCLDVDDLTLAYHLLSPEIIRDYEDKKIEYESEDRMYCSNKFCSAFIAQERIKGHQAFCKKSACGMVTCTRCKSEWHDGECSRDYDKELVLAEAQRQGWKQCGNCGTLIEYAAGCPKMICLCGFKFCFYCTLALEDCLCHGGYEDDGT</sequence>
<evidence type="ECO:0000256" key="6">
    <source>
        <dbReference type="ARBA" id="ARBA00022771"/>
    </source>
</evidence>
<dbReference type="AlphaFoldDB" id="A0A384JHH5"/>
<organism evidence="11 12">
    <name type="scientific">Botryotinia fuckeliana (strain B05.10)</name>
    <name type="common">Noble rot fungus</name>
    <name type="synonym">Botrytis cinerea</name>
    <dbReference type="NCBI Taxonomy" id="332648"/>
    <lineage>
        <taxon>Eukaryota</taxon>
        <taxon>Fungi</taxon>
        <taxon>Dikarya</taxon>
        <taxon>Ascomycota</taxon>
        <taxon>Pezizomycotina</taxon>
        <taxon>Leotiomycetes</taxon>
        <taxon>Helotiales</taxon>
        <taxon>Sclerotiniaceae</taxon>
        <taxon>Botrytis</taxon>
    </lineage>
</organism>
<gene>
    <name evidence="11" type="ORF">BCIN_05g02370</name>
</gene>
<dbReference type="Gene3D" id="3.30.40.10">
    <property type="entry name" value="Zinc/RING finger domain, C3HC4 (zinc finger)"/>
    <property type="match status" value="1"/>
</dbReference>
<dbReference type="KEGG" id="bfu:BCIN_05g02370"/>
<reference evidence="11 12" key="2">
    <citation type="journal article" date="2012" name="Eukaryot. Cell">
        <title>Genome update of Botrytis cinerea strains B05.10 and T4.</title>
        <authorList>
            <person name="Staats M."/>
            <person name="van Kan J.A."/>
        </authorList>
    </citation>
    <scope>NUCLEOTIDE SEQUENCE [LARGE SCALE GENOMIC DNA]</scope>
    <source>
        <strain evidence="11 12">B05.10</strain>
    </source>
</reference>
<proteinExistence type="predicted"/>
<dbReference type="InterPro" id="IPR031127">
    <property type="entry name" value="E3_UB_ligase_RBR"/>
</dbReference>
<dbReference type="PANTHER" id="PTHR11685">
    <property type="entry name" value="RBR FAMILY RING FINGER AND IBR DOMAIN-CONTAINING"/>
    <property type="match status" value="1"/>
</dbReference>
<dbReference type="EMBL" id="CP009809">
    <property type="protein sequence ID" value="ATZ49834.1"/>
    <property type="molecule type" value="Genomic_DNA"/>
</dbReference>
<evidence type="ECO:0000256" key="7">
    <source>
        <dbReference type="ARBA" id="ARBA00022786"/>
    </source>
</evidence>
<name>A0A384JHH5_BOTFB</name>
<evidence type="ECO:0000256" key="1">
    <source>
        <dbReference type="ARBA" id="ARBA00001798"/>
    </source>
</evidence>
<evidence type="ECO:0000256" key="2">
    <source>
        <dbReference type="ARBA" id="ARBA00012251"/>
    </source>
</evidence>
<keyword evidence="12" id="KW-1185">Reference proteome</keyword>
<dbReference type="InterPro" id="IPR002867">
    <property type="entry name" value="IBR_dom"/>
</dbReference>
<keyword evidence="8" id="KW-0862">Zinc</keyword>
<dbReference type="Proteomes" id="UP000001798">
    <property type="component" value="Chromosome 5"/>
</dbReference>
<dbReference type="Pfam" id="PF01485">
    <property type="entry name" value="IBR"/>
    <property type="match status" value="1"/>
</dbReference>
<dbReference type="GO" id="GO:0008270">
    <property type="term" value="F:zinc ion binding"/>
    <property type="evidence" value="ECO:0007669"/>
    <property type="project" value="UniProtKB-KW"/>
</dbReference>
<dbReference type="InterPro" id="IPR013083">
    <property type="entry name" value="Znf_RING/FYVE/PHD"/>
</dbReference>
<dbReference type="GeneID" id="5440713"/>
<reference evidence="11 12" key="3">
    <citation type="journal article" date="2017" name="Mol. Plant Pathol.">
        <title>A gapless genome sequence of the fungus Botrytis cinerea.</title>
        <authorList>
            <person name="Van Kan J.A."/>
            <person name="Stassen J.H."/>
            <person name="Mosbach A."/>
            <person name="Van Der Lee T.A."/>
            <person name="Faino L."/>
            <person name="Farmer A.D."/>
            <person name="Papasotiriou D.G."/>
            <person name="Zhou S."/>
            <person name="Seidl M.F."/>
            <person name="Cottam E."/>
            <person name="Edel D."/>
            <person name="Hahn M."/>
            <person name="Schwartz D.C."/>
            <person name="Dietrich R.A."/>
            <person name="Widdison S."/>
            <person name="Scalliet G."/>
        </authorList>
    </citation>
    <scope>NUCLEOTIDE SEQUENCE [LARGE SCALE GENOMIC DNA]</scope>
    <source>
        <strain evidence="11 12">B05.10</strain>
    </source>
</reference>
<dbReference type="PROSITE" id="PS51873">
    <property type="entry name" value="TRIAD"/>
    <property type="match status" value="1"/>
</dbReference>
<dbReference type="RefSeq" id="XP_024548681.1">
    <property type="nucleotide sequence ID" value="XM_024692899.1"/>
</dbReference>
<keyword evidence="6" id="KW-0863">Zinc-finger</keyword>
<feature type="region of interest" description="Disordered" evidence="9">
    <location>
        <begin position="1"/>
        <end position="25"/>
    </location>
</feature>
<evidence type="ECO:0000313" key="12">
    <source>
        <dbReference type="Proteomes" id="UP000001798"/>
    </source>
</evidence>
<keyword evidence="5" id="KW-0677">Repeat</keyword>
<dbReference type="GO" id="GO:0061630">
    <property type="term" value="F:ubiquitin protein ligase activity"/>
    <property type="evidence" value="ECO:0007669"/>
    <property type="project" value="UniProtKB-EC"/>
</dbReference>
<keyword evidence="4" id="KW-0479">Metal-binding</keyword>
<protein>
    <recommendedName>
        <fullName evidence="2">RBR-type E3 ubiquitin transferase</fullName>
        <ecNumber evidence="2">2.3.2.31</ecNumber>
    </recommendedName>
</protein>
<evidence type="ECO:0000256" key="4">
    <source>
        <dbReference type="ARBA" id="ARBA00022723"/>
    </source>
</evidence>
<evidence type="ECO:0000313" key="11">
    <source>
        <dbReference type="EMBL" id="ATZ49834.1"/>
    </source>
</evidence>
<evidence type="ECO:0000256" key="8">
    <source>
        <dbReference type="ARBA" id="ARBA00022833"/>
    </source>
</evidence>
<feature type="domain" description="RING-type" evidence="10">
    <location>
        <begin position="29"/>
        <end position="224"/>
    </location>
</feature>
<evidence type="ECO:0000256" key="9">
    <source>
        <dbReference type="SAM" id="MobiDB-lite"/>
    </source>
</evidence>
<evidence type="ECO:0000256" key="3">
    <source>
        <dbReference type="ARBA" id="ARBA00022679"/>
    </source>
</evidence>
<dbReference type="EC" id="2.3.2.31" evidence="2"/>
<reference evidence="11 12" key="1">
    <citation type="journal article" date="2011" name="PLoS Genet.">
        <title>Genomic analysis of the necrotrophic fungal pathogens Sclerotinia sclerotiorum and Botrytis cinerea.</title>
        <authorList>
            <person name="Amselem J."/>
            <person name="Cuomo C.A."/>
            <person name="van Kan J.A."/>
            <person name="Viaud M."/>
            <person name="Benito E.P."/>
            <person name="Couloux A."/>
            <person name="Coutinho P.M."/>
            <person name="de Vries R.P."/>
            <person name="Dyer P.S."/>
            <person name="Fillinger S."/>
            <person name="Fournier E."/>
            <person name="Gout L."/>
            <person name="Hahn M."/>
            <person name="Kohn L."/>
            <person name="Lapalu N."/>
            <person name="Plummer K.M."/>
            <person name="Pradier J.M."/>
            <person name="Quevillon E."/>
            <person name="Sharon A."/>
            <person name="Simon A."/>
            <person name="ten Have A."/>
            <person name="Tudzynski B."/>
            <person name="Tudzynski P."/>
            <person name="Wincker P."/>
            <person name="Andrew M."/>
            <person name="Anthouard V."/>
            <person name="Beever R.E."/>
            <person name="Beffa R."/>
            <person name="Benoit I."/>
            <person name="Bouzid O."/>
            <person name="Brault B."/>
            <person name="Chen Z."/>
            <person name="Choquer M."/>
            <person name="Collemare J."/>
            <person name="Cotton P."/>
            <person name="Danchin E.G."/>
            <person name="Da Silva C."/>
            <person name="Gautier A."/>
            <person name="Giraud C."/>
            <person name="Giraud T."/>
            <person name="Gonzalez C."/>
            <person name="Grossetete S."/>
            <person name="Guldener U."/>
            <person name="Henrissat B."/>
            <person name="Howlett B.J."/>
            <person name="Kodira C."/>
            <person name="Kretschmer M."/>
            <person name="Lappartient A."/>
            <person name="Leroch M."/>
            <person name="Levis C."/>
            <person name="Mauceli E."/>
            <person name="Neuveglise C."/>
            <person name="Oeser B."/>
            <person name="Pearson M."/>
            <person name="Poulain J."/>
            <person name="Poussereau N."/>
            <person name="Quesneville H."/>
            <person name="Rascle C."/>
            <person name="Schumacher J."/>
            <person name="Segurens B."/>
            <person name="Sexton A."/>
            <person name="Silva E."/>
            <person name="Sirven C."/>
            <person name="Soanes D.M."/>
            <person name="Talbot N.J."/>
            <person name="Templeton M."/>
            <person name="Yandava C."/>
            <person name="Yarden O."/>
            <person name="Zeng Q."/>
            <person name="Rollins J.A."/>
            <person name="Lebrun M.H."/>
            <person name="Dickman M."/>
        </authorList>
    </citation>
    <scope>NUCLEOTIDE SEQUENCE [LARGE SCALE GENOMIC DNA]</scope>
    <source>
        <strain evidence="11 12">B05.10</strain>
    </source>
</reference>
<dbReference type="GO" id="GO:0016567">
    <property type="term" value="P:protein ubiquitination"/>
    <property type="evidence" value="ECO:0007669"/>
    <property type="project" value="InterPro"/>
</dbReference>
<dbReference type="Gene3D" id="1.20.120.1750">
    <property type="match status" value="1"/>
</dbReference>
<accession>A0A384JHH5</accession>
<comment type="catalytic activity">
    <reaction evidence="1">
        <text>[E2 ubiquitin-conjugating enzyme]-S-ubiquitinyl-L-cysteine + [acceptor protein]-L-lysine = [E2 ubiquitin-conjugating enzyme]-L-cysteine + [acceptor protein]-N(6)-ubiquitinyl-L-lysine.</text>
        <dbReference type="EC" id="2.3.2.31"/>
    </reaction>
</comment>
<dbReference type="OrthoDB" id="10009520at2759"/>
<dbReference type="SMART" id="SM00647">
    <property type="entry name" value="IBR"/>
    <property type="match status" value="2"/>
</dbReference>
<dbReference type="InterPro" id="IPR044066">
    <property type="entry name" value="TRIAD_supradom"/>
</dbReference>